<evidence type="ECO:0000313" key="2">
    <source>
        <dbReference type="EMBL" id="MDQ0230992.1"/>
    </source>
</evidence>
<comment type="caution">
    <text evidence="2">The sequence shown here is derived from an EMBL/GenBank/DDBJ whole genome shotgun (WGS) entry which is preliminary data.</text>
</comment>
<accession>A0ABT9ZGR3</accession>
<evidence type="ECO:0000256" key="1">
    <source>
        <dbReference type="SAM" id="MobiDB-lite"/>
    </source>
</evidence>
<evidence type="ECO:0000313" key="3">
    <source>
        <dbReference type="Proteomes" id="UP001234495"/>
    </source>
</evidence>
<name>A0ABT9ZGR3_9BACI</name>
<reference evidence="2 3" key="1">
    <citation type="submission" date="2023-07" db="EMBL/GenBank/DDBJ databases">
        <title>Genomic Encyclopedia of Type Strains, Phase IV (KMG-IV): sequencing the most valuable type-strain genomes for metagenomic binning, comparative biology and taxonomic classification.</title>
        <authorList>
            <person name="Goeker M."/>
        </authorList>
    </citation>
    <scope>NUCLEOTIDE SEQUENCE [LARGE SCALE GENOMIC DNA]</scope>
    <source>
        <strain evidence="2 3">DSM 29005</strain>
    </source>
</reference>
<dbReference type="RefSeq" id="WP_307341230.1">
    <property type="nucleotide sequence ID" value="NZ_JAUSUD010000009.1"/>
</dbReference>
<keyword evidence="3" id="KW-1185">Reference proteome</keyword>
<feature type="region of interest" description="Disordered" evidence="1">
    <location>
        <begin position="1"/>
        <end position="28"/>
    </location>
</feature>
<sequence length="44" mass="5345">MKRKDNDKHISNQHLEVDSDVNEDPNRERLLDESVERFIKHELD</sequence>
<gene>
    <name evidence="2" type="ORF">J2S19_002253</name>
</gene>
<proteinExistence type="predicted"/>
<dbReference type="Proteomes" id="UP001234495">
    <property type="component" value="Unassembled WGS sequence"/>
</dbReference>
<feature type="compositionally biased region" description="Basic and acidic residues" evidence="1">
    <location>
        <begin position="1"/>
        <end position="10"/>
    </location>
</feature>
<protein>
    <submittedName>
        <fullName evidence="2">Uncharacterized protein</fullName>
    </submittedName>
</protein>
<dbReference type="EMBL" id="JAUSUD010000009">
    <property type="protein sequence ID" value="MDQ0230992.1"/>
    <property type="molecule type" value="Genomic_DNA"/>
</dbReference>
<organism evidence="2 3">
    <name type="scientific">Metabacillus malikii</name>
    <dbReference type="NCBI Taxonomy" id="1504265"/>
    <lineage>
        <taxon>Bacteria</taxon>
        <taxon>Bacillati</taxon>
        <taxon>Bacillota</taxon>
        <taxon>Bacilli</taxon>
        <taxon>Bacillales</taxon>
        <taxon>Bacillaceae</taxon>
        <taxon>Metabacillus</taxon>
    </lineage>
</organism>